<feature type="domain" description="SWIM-type" evidence="2">
    <location>
        <begin position="74"/>
        <end position="119"/>
    </location>
</feature>
<comment type="caution">
    <text evidence="3">The sequence shown here is derived from an EMBL/GenBank/DDBJ whole genome shotgun (WGS) entry which is preliminary data.</text>
</comment>
<dbReference type="AlphaFoldDB" id="A0A8J6CDQ7"/>
<dbReference type="Proteomes" id="UP000751190">
    <property type="component" value="Unassembled WGS sequence"/>
</dbReference>
<dbReference type="PANTHER" id="PTHR28498:SF1">
    <property type="entry name" value="ZINC FINGER SWIM DOMAIN-CONTAINING PROTEIN 7"/>
    <property type="match status" value="1"/>
</dbReference>
<dbReference type="InterPro" id="IPR007527">
    <property type="entry name" value="Znf_SWIM"/>
</dbReference>
<protein>
    <recommendedName>
        <fullName evidence="2">SWIM-type domain-containing protein</fullName>
    </recommendedName>
</protein>
<keyword evidence="4" id="KW-1185">Reference proteome</keyword>
<dbReference type="OMA" id="ELDADMW"/>
<evidence type="ECO:0000256" key="1">
    <source>
        <dbReference type="PROSITE-ProRule" id="PRU00325"/>
    </source>
</evidence>
<dbReference type="GO" id="GO:0008270">
    <property type="term" value="F:zinc ion binding"/>
    <property type="evidence" value="ECO:0007669"/>
    <property type="project" value="UniProtKB-KW"/>
</dbReference>
<organism evidence="3 4">
    <name type="scientific">Diacronema lutheri</name>
    <name type="common">Unicellular marine alga</name>
    <name type="synonym">Monochrysis lutheri</name>
    <dbReference type="NCBI Taxonomy" id="2081491"/>
    <lineage>
        <taxon>Eukaryota</taxon>
        <taxon>Haptista</taxon>
        <taxon>Haptophyta</taxon>
        <taxon>Pavlovophyceae</taxon>
        <taxon>Pavlovales</taxon>
        <taxon>Pavlovaceae</taxon>
        <taxon>Diacronema</taxon>
    </lineage>
</organism>
<keyword evidence="1" id="KW-0479">Metal-binding</keyword>
<keyword evidence="1" id="KW-0862">Zinc</keyword>
<accession>A0A8J6CDQ7</accession>
<dbReference type="EMBL" id="JAGTXO010000003">
    <property type="protein sequence ID" value="KAG8468849.1"/>
    <property type="molecule type" value="Genomic_DNA"/>
</dbReference>
<evidence type="ECO:0000259" key="2">
    <source>
        <dbReference type="PROSITE" id="PS50966"/>
    </source>
</evidence>
<dbReference type="PROSITE" id="PS50966">
    <property type="entry name" value="ZF_SWIM"/>
    <property type="match status" value="1"/>
</dbReference>
<evidence type="ECO:0000313" key="4">
    <source>
        <dbReference type="Proteomes" id="UP000751190"/>
    </source>
</evidence>
<gene>
    <name evidence="3" type="ORF">KFE25_007367</name>
</gene>
<keyword evidence="1" id="KW-0863">Zinc-finger</keyword>
<evidence type="ECO:0000313" key="3">
    <source>
        <dbReference type="EMBL" id="KAG8468849.1"/>
    </source>
</evidence>
<reference evidence="3" key="1">
    <citation type="submission" date="2021-05" db="EMBL/GenBank/DDBJ databases">
        <title>The genome of the haptophyte Pavlova lutheri (Diacronema luteri, Pavlovales) - a model for lipid biosynthesis in eukaryotic algae.</title>
        <authorList>
            <person name="Hulatt C.J."/>
            <person name="Posewitz M.C."/>
        </authorList>
    </citation>
    <scope>NUCLEOTIDE SEQUENCE</scope>
    <source>
        <strain evidence="3">NIVA-4/92</strain>
    </source>
</reference>
<dbReference type="OrthoDB" id="337581at2759"/>
<dbReference type="GO" id="GO:0097196">
    <property type="term" value="C:Shu complex"/>
    <property type="evidence" value="ECO:0007669"/>
    <property type="project" value="TreeGrafter"/>
</dbReference>
<dbReference type="GO" id="GO:0000724">
    <property type="term" value="P:double-strand break repair via homologous recombination"/>
    <property type="evidence" value="ECO:0007669"/>
    <property type="project" value="TreeGrafter"/>
</dbReference>
<proteinExistence type="predicted"/>
<dbReference type="PANTHER" id="PTHR28498">
    <property type="entry name" value="ZINC FINGER SWIM DOMAIN-CONTAINING PROTEIN 7"/>
    <property type="match status" value="1"/>
</dbReference>
<sequence>MDEREASAERATAIGDGVLDVLCARARREGTLSDATLRDLHVLFDKTLQSAVDLLDFATITRLSPRGAEGRAFWKVQSTSGSVYHCFSGYCSCQAFAFLVAHTSQSLCKHQLAVRLADTTGRFARQELDADMWGVELLRGCGESMP</sequence>
<name>A0A8J6CDQ7_DIALT</name>